<name>A0AAQ3NCU6_VIGMU</name>
<evidence type="ECO:0000313" key="4">
    <source>
        <dbReference type="Proteomes" id="UP001374535"/>
    </source>
</evidence>
<accession>A0AAQ3NCU6</accession>
<evidence type="ECO:0000259" key="2">
    <source>
        <dbReference type="Pfam" id="PF23247"/>
    </source>
</evidence>
<dbReference type="InterPro" id="IPR032675">
    <property type="entry name" value="LRR_dom_sf"/>
</dbReference>
<sequence>MILDDYLGMMEVQHTKPIVSDNFFGSFTKLKFDITCNRSFVIPSHVLPYLKNLKELNVHSSNEVEVIFDTDEIEVETKGIIFGLKKLILKDLSNLKFVWKENIEEIVSFSNLQEVDVDGCGSLLTLFPLSLAKNLGKLETLDIQNCEKMVEIVGREDEMEHGMTIMFEFPCLSCLYLENMPLLSCFYPGKHHLECPLLDHLYVECCPKLKLFRSSFDDDSKKEVLEGPSKLLQQPLFSIEKVSPKLEGLTLNEENIKLMSDARLPQDLLCNLKYLVLFFEDDNNGKDSLPFDFFHKLPNLEWLTVQKCFGLKEIFPSQKLQVHDKVLAGLKQLYLLELKELECIGLEHRWVQPYTEKLELLKLYKCPLVERIVYCAVSFINLKYLYVMHCERMEYLFTFATLKSLVKLETLIIGYCGSIKEIARNEDEDDCDKIIFGRLRWIKLKYLPRLIRFYSGNATLQCPCLQKMMITECSNMITFSEGVIKLAMFSGIQTSEDSDFTFHIDLNTTVQSLFHEKIQTSKDSESTFDGDLNTTIQKLFHNQRNWDMKRMGKKIG</sequence>
<feature type="domain" description="Disease resistance protein At4g27190-like leucine-rich repeats" evidence="2">
    <location>
        <begin position="247"/>
        <end position="373"/>
    </location>
</feature>
<dbReference type="InterPro" id="IPR050905">
    <property type="entry name" value="Plant_NBS-LRR"/>
</dbReference>
<dbReference type="PANTHER" id="PTHR33463">
    <property type="entry name" value="NB-ARC DOMAIN-CONTAINING PROTEIN-RELATED"/>
    <property type="match status" value="1"/>
</dbReference>
<gene>
    <name evidence="3" type="ORF">V8G54_021131</name>
</gene>
<protein>
    <recommendedName>
        <fullName evidence="2">Disease resistance protein At4g27190-like leucine-rich repeats domain-containing protein</fullName>
    </recommendedName>
</protein>
<dbReference type="Gene3D" id="3.80.10.10">
    <property type="entry name" value="Ribonuclease Inhibitor"/>
    <property type="match status" value="2"/>
</dbReference>
<keyword evidence="1" id="KW-0611">Plant defense</keyword>
<dbReference type="AlphaFoldDB" id="A0AAQ3NCU6"/>
<evidence type="ECO:0000313" key="3">
    <source>
        <dbReference type="EMBL" id="WVZ07785.1"/>
    </source>
</evidence>
<dbReference type="Pfam" id="PF23247">
    <property type="entry name" value="LRR_RPS2"/>
    <property type="match status" value="3"/>
</dbReference>
<feature type="domain" description="Disease resistance protein At4g27190-like leucine-rich repeats" evidence="2">
    <location>
        <begin position="378"/>
        <end position="477"/>
    </location>
</feature>
<keyword evidence="4" id="KW-1185">Reference proteome</keyword>
<organism evidence="3 4">
    <name type="scientific">Vigna mungo</name>
    <name type="common">Black gram</name>
    <name type="synonym">Phaseolus mungo</name>
    <dbReference type="NCBI Taxonomy" id="3915"/>
    <lineage>
        <taxon>Eukaryota</taxon>
        <taxon>Viridiplantae</taxon>
        <taxon>Streptophyta</taxon>
        <taxon>Embryophyta</taxon>
        <taxon>Tracheophyta</taxon>
        <taxon>Spermatophyta</taxon>
        <taxon>Magnoliopsida</taxon>
        <taxon>eudicotyledons</taxon>
        <taxon>Gunneridae</taxon>
        <taxon>Pentapetalae</taxon>
        <taxon>rosids</taxon>
        <taxon>fabids</taxon>
        <taxon>Fabales</taxon>
        <taxon>Fabaceae</taxon>
        <taxon>Papilionoideae</taxon>
        <taxon>50 kb inversion clade</taxon>
        <taxon>NPAAA clade</taxon>
        <taxon>indigoferoid/millettioid clade</taxon>
        <taxon>Phaseoleae</taxon>
        <taxon>Vigna</taxon>
    </lineage>
</organism>
<evidence type="ECO:0000256" key="1">
    <source>
        <dbReference type="ARBA" id="ARBA00022821"/>
    </source>
</evidence>
<dbReference type="Proteomes" id="UP001374535">
    <property type="component" value="Chromosome 6"/>
</dbReference>
<dbReference type="EMBL" id="CP144695">
    <property type="protein sequence ID" value="WVZ07785.1"/>
    <property type="molecule type" value="Genomic_DNA"/>
</dbReference>
<reference evidence="3 4" key="1">
    <citation type="journal article" date="2023" name="Life. Sci Alliance">
        <title>Evolutionary insights into 3D genome organization and epigenetic landscape of Vigna mungo.</title>
        <authorList>
            <person name="Junaid A."/>
            <person name="Singh B."/>
            <person name="Bhatia S."/>
        </authorList>
    </citation>
    <scope>NUCLEOTIDE SEQUENCE [LARGE SCALE GENOMIC DNA]</scope>
    <source>
        <strain evidence="3">Urdbean</strain>
    </source>
</reference>
<dbReference type="PANTHER" id="PTHR33463:SF209">
    <property type="entry name" value="DISEASE RESISTANCE PROTEIN RPS2-LIKE"/>
    <property type="match status" value="1"/>
</dbReference>
<dbReference type="InterPro" id="IPR057135">
    <property type="entry name" value="At4g27190-like_LRR"/>
</dbReference>
<feature type="domain" description="Disease resistance protein At4g27190-like leucine-rich repeats" evidence="2">
    <location>
        <begin position="9"/>
        <end position="147"/>
    </location>
</feature>
<proteinExistence type="predicted"/>
<dbReference type="SUPFAM" id="SSF52047">
    <property type="entry name" value="RNI-like"/>
    <property type="match status" value="1"/>
</dbReference>